<organism evidence="1 2">
    <name type="scientific">Aeromonas schubertii</name>
    <dbReference type="NCBI Taxonomy" id="652"/>
    <lineage>
        <taxon>Bacteria</taxon>
        <taxon>Pseudomonadati</taxon>
        <taxon>Pseudomonadota</taxon>
        <taxon>Gammaproteobacteria</taxon>
        <taxon>Aeromonadales</taxon>
        <taxon>Aeromonadaceae</taxon>
        <taxon>Aeromonas</taxon>
    </lineage>
</organism>
<sequence>MTRRISGINFDTSLMGAMVHVEKATLTITDNTEVAKTRGIPDGFVDGEVSAELEFELDARNFKQLGEAARRAGSWRSLLPDDVLFYADTGAETQKIEAFGVKLVISDVLDLDPAGGKKGTHKLKGMVTSPDFVHIDGVPYLSKDDTRHLLG</sequence>
<dbReference type="EMBL" id="CP013067">
    <property type="protein sequence ID" value="ALP41793.1"/>
    <property type="molecule type" value="Genomic_DNA"/>
</dbReference>
<dbReference type="AlphaFoldDB" id="A0A0S2SJA9"/>
<protein>
    <submittedName>
        <fullName evidence="1">Tail protein</fullName>
    </submittedName>
</protein>
<proteinExistence type="predicted"/>
<dbReference type="PATRIC" id="fig|652.5.peg.3835"/>
<dbReference type="InterPro" id="IPR019708">
    <property type="entry name" value="Phage_HP1_Orf24"/>
</dbReference>
<dbReference type="RefSeq" id="WP_060587495.1">
    <property type="nucleotide sequence ID" value="NZ_CP013067.1"/>
</dbReference>
<dbReference type="Pfam" id="PF10772">
    <property type="entry name" value="Phage_HP1_Orf24"/>
    <property type="match status" value="1"/>
</dbReference>
<gene>
    <name evidence="1" type="ORF">WL1483_2374</name>
</gene>
<dbReference type="Proteomes" id="UP000058114">
    <property type="component" value="Chromosome"/>
</dbReference>
<dbReference type="KEGG" id="asr:WL1483_2374"/>
<reference evidence="1 2" key="2">
    <citation type="journal article" date="2016" name="Genome Announc.">
        <title>Complete Genome Sequence of the Highly Virulent Aeromonas schubertii Strain WL1483, Isolated from Diseased Snakehead Fish (Channa argus) in China.</title>
        <authorList>
            <person name="Liu L."/>
            <person name="Li N."/>
            <person name="Zhang D."/>
            <person name="Fu X."/>
            <person name="Shi C."/>
            <person name="Lin Q."/>
            <person name="Hao G."/>
        </authorList>
    </citation>
    <scope>NUCLEOTIDE SEQUENCE [LARGE SCALE GENOMIC DNA]</scope>
    <source>
        <strain evidence="1 2">WL1483</strain>
    </source>
</reference>
<name>A0A0S2SJA9_9GAMM</name>
<accession>A0A0S2SJA9</accession>
<evidence type="ECO:0000313" key="1">
    <source>
        <dbReference type="EMBL" id="ALP41793.1"/>
    </source>
</evidence>
<evidence type="ECO:0000313" key="2">
    <source>
        <dbReference type="Proteomes" id="UP000058114"/>
    </source>
</evidence>
<reference evidence="2" key="1">
    <citation type="submission" date="2015-10" db="EMBL/GenBank/DDBJ databases">
        <title>Complete Genome Sequence of Aeromonas schubertii strain WL1483.</title>
        <authorList>
            <person name="Liu L."/>
        </authorList>
    </citation>
    <scope>NUCLEOTIDE SEQUENCE [LARGE SCALE GENOMIC DNA]</scope>
    <source>
        <strain evidence="2">WL1483</strain>
    </source>
</reference>